<evidence type="ECO:0000313" key="1">
    <source>
        <dbReference type="EMBL" id="TQP09294.1"/>
    </source>
</evidence>
<evidence type="ECO:0000313" key="2">
    <source>
        <dbReference type="Proteomes" id="UP000319979"/>
    </source>
</evidence>
<dbReference type="Proteomes" id="UP000319979">
    <property type="component" value="Unassembled WGS sequence"/>
</dbReference>
<reference evidence="1 2" key="1">
    <citation type="submission" date="2019-07" db="EMBL/GenBank/DDBJ databases">
        <title>Phenotypic and genotypic antimicrobial resistance traits of Vibrio cholerae non-O1/non-O139 isolated from a large Austrian lake frequently associated with cases of infection.</title>
        <authorList>
            <person name="Lepuschitz S."/>
            <person name="Baron S."/>
            <person name="Larvor E."/>
            <person name="Granier S."/>
            <person name="Pretzer C."/>
            <person name="Mach R.L."/>
            <person name="Farnleitner A.H."/>
            <person name="Ruppitsch W."/>
            <person name="Pleininger S."/>
            <person name="Indra A."/>
            <person name="Kirschner A.K.T."/>
        </authorList>
    </citation>
    <scope>NUCLEOTIDE SEQUENCE [LARGE SCALE GENOMIC DNA]</scope>
    <source>
        <strain evidence="1 2">A12JL36W90</strain>
    </source>
</reference>
<dbReference type="AlphaFoldDB" id="A0A544GCM5"/>
<name>A0A544GCM5_VIBCL</name>
<proteinExistence type="predicted"/>
<dbReference type="GO" id="GO:0016740">
    <property type="term" value="F:transferase activity"/>
    <property type="evidence" value="ECO:0007669"/>
    <property type="project" value="UniProtKB-KW"/>
</dbReference>
<dbReference type="EMBL" id="VIOS01000115">
    <property type="protein sequence ID" value="TQP09294.1"/>
    <property type="molecule type" value="Genomic_DNA"/>
</dbReference>
<gene>
    <name evidence="1" type="ORF">FLM02_17685</name>
</gene>
<feature type="non-terminal residue" evidence="1">
    <location>
        <position position="25"/>
    </location>
</feature>
<comment type="caution">
    <text evidence="1">The sequence shown here is derived from an EMBL/GenBank/DDBJ whole genome shotgun (WGS) entry which is preliminary data.</text>
</comment>
<organism evidence="1 2">
    <name type="scientific">Vibrio cholerae</name>
    <dbReference type="NCBI Taxonomy" id="666"/>
    <lineage>
        <taxon>Bacteria</taxon>
        <taxon>Pseudomonadati</taxon>
        <taxon>Pseudomonadota</taxon>
        <taxon>Gammaproteobacteria</taxon>
        <taxon>Vibrionales</taxon>
        <taxon>Vibrionaceae</taxon>
        <taxon>Vibrio</taxon>
    </lineage>
</organism>
<accession>A0A544GCM5</accession>
<sequence>MELQQLNQRHLKCLLDHICLDSELT</sequence>
<keyword evidence="1" id="KW-0808">Transferase</keyword>
<protein>
    <submittedName>
        <fullName evidence="1">N-acetyltransferase</fullName>
    </submittedName>
</protein>